<dbReference type="PANTHER" id="PTHR42743:SF11">
    <property type="entry name" value="AMINODEOXYCHORISMATE LYASE"/>
    <property type="match status" value="1"/>
</dbReference>
<dbReference type="PANTHER" id="PTHR42743">
    <property type="entry name" value="AMINO-ACID AMINOTRANSFERASE"/>
    <property type="match status" value="1"/>
</dbReference>
<evidence type="ECO:0000256" key="1">
    <source>
        <dbReference type="ARBA" id="ARBA00009320"/>
    </source>
</evidence>
<keyword evidence="4" id="KW-1185">Reference proteome</keyword>
<sequence length="241" mass="26879">MWSGPRNISTAMMRSFGNRPDTHVVDEPFYAAYLAMTGIDHPMREEVIAAGETDWRKVVEQLTGPLPDGRTVLYQKHMTHHMLPEIGTDWLDAMVNAFLIRRPENVLASYVRKREAVTFDDIGFARQGELFDRVADRLGAAPPVVDAHDILCDPRGVLSVLCERLGVAFSEAMLSWPRGFRTTDGVWGAHWYEAVAASTGFAPPGPEIADLPPHLLPIAEKARPIYESLARYRIRGRDAAA</sequence>
<name>A0A4R3MLR5_9HYPH</name>
<dbReference type="InterPro" id="IPR050571">
    <property type="entry name" value="Class-IV_PLP-Dep_Aminotrnsfr"/>
</dbReference>
<protein>
    <recommendedName>
        <fullName evidence="5">Sulfotransferase family protein</fullName>
    </recommendedName>
</protein>
<evidence type="ECO:0000313" key="3">
    <source>
        <dbReference type="EMBL" id="TCT13380.1"/>
    </source>
</evidence>
<dbReference type="AlphaFoldDB" id="A0A4R3MLR5"/>
<comment type="caution">
    <text evidence="3">The sequence shown here is derived from an EMBL/GenBank/DDBJ whole genome shotgun (WGS) entry which is preliminary data.</text>
</comment>
<accession>A0A4R3MLR5</accession>
<keyword evidence="2" id="KW-0100">Branched-chain amino acid biosynthesis</keyword>
<dbReference type="SUPFAM" id="SSF52540">
    <property type="entry name" value="P-loop containing nucleoside triphosphate hydrolases"/>
    <property type="match status" value="1"/>
</dbReference>
<organism evidence="3 4">
    <name type="scientific">Tepidamorphus gemmatus</name>
    <dbReference type="NCBI Taxonomy" id="747076"/>
    <lineage>
        <taxon>Bacteria</taxon>
        <taxon>Pseudomonadati</taxon>
        <taxon>Pseudomonadota</taxon>
        <taxon>Alphaproteobacteria</taxon>
        <taxon>Hyphomicrobiales</taxon>
        <taxon>Tepidamorphaceae</taxon>
        <taxon>Tepidamorphus</taxon>
    </lineage>
</organism>
<evidence type="ECO:0000313" key="4">
    <source>
        <dbReference type="Proteomes" id="UP000295678"/>
    </source>
</evidence>
<dbReference type="Gene3D" id="3.40.50.300">
    <property type="entry name" value="P-loop containing nucleotide triphosphate hydrolases"/>
    <property type="match status" value="1"/>
</dbReference>
<reference evidence="3 4" key="1">
    <citation type="submission" date="2019-03" db="EMBL/GenBank/DDBJ databases">
        <title>Genomic Encyclopedia of Type Strains, Phase IV (KMG-IV): sequencing the most valuable type-strain genomes for metagenomic binning, comparative biology and taxonomic classification.</title>
        <authorList>
            <person name="Goeker M."/>
        </authorList>
    </citation>
    <scope>NUCLEOTIDE SEQUENCE [LARGE SCALE GENOMIC DNA]</scope>
    <source>
        <strain evidence="3 4">DSM 19345</strain>
    </source>
</reference>
<gene>
    <name evidence="3" type="ORF">EDC22_101245</name>
</gene>
<dbReference type="InterPro" id="IPR027417">
    <property type="entry name" value="P-loop_NTPase"/>
</dbReference>
<evidence type="ECO:0008006" key="5">
    <source>
        <dbReference type="Google" id="ProtNLM"/>
    </source>
</evidence>
<dbReference type="GO" id="GO:0009082">
    <property type="term" value="P:branched-chain amino acid biosynthetic process"/>
    <property type="evidence" value="ECO:0007669"/>
    <property type="project" value="UniProtKB-KW"/>
</dbReference>
<keyword evidence="2" id="KW-0028">Amino-acid biosynthesis</keyword>
<evidence type="ECO:0000256" key="2">
    <source>
        <dbReference type="ARBA" id="ARBA00023304"/>
    </source>
</evidence>
<dbReference type="Pfam" id="PF19798">
    <property type="entry name" value="Sulfotransfer_5"/>
    <property type="match status" value="1"/>
</dbReference>
<dbReference type="Proteomes" id="UP000295678">
    <property type="component" value="Unassembled WGS sequence"/>
</dbReference>
<dbReference type="EMBL" id="SMAK01000001">
    <property type="protein sequence ID" value="TCT13380.1"/>
    <property type="molecule type" value="Genomic_DNA"/>
</dbReference>
<comment type="similarity">
    <text evidence="1">Belongs to the class-IV pyridoxal-phosphate-dependent aminotransferase family.</text>
</comment>
<proteinExistence type="inferred from homology"/>